<comment type="caution">
    <text evidence="4">The sequence shown here is derived from an EMBL/GenBank/DDBJ whole genome shotgun (WGS) entry which is preliminary data.</text>
</comment>
<evidence type="ECO:0008006" key="6">
    <source>
        <dbReference type="Google" id="ProtNLM"/>
    </source>
</evidence>
<sequence>MLVVMRKLRLLTAVTATAAVAGTLLVLPATAIPGLPADLPVEVPGDIAPAPASTVPGLASGVDVSRWQHPDGQAIAWDQVRTDGQSFAVIKASEGASWTNDHLAEDAAQAGANGLQVGTYHYARPGEDPRAQAQHYAAQYNQVGNHTLPPVLDLEVAEGQSPEQLAGWTHEFMNELESLTGRTPMLYTYRYFWIEQMANSTEFANYPLWLAAYQPTAPQPVGGWDKVDMWQRSDSGRVAGIAGNVDLNVFNGDENQLNMFSAGQLEASGGKLEGLTVEEGVDLGADATVVVGAILALAAGLIAAPALVDAAEQANLDGLPAVVTDLIEQNNLPVEQLEEMANGNYTLGDLVMLLDNAEHVAGEAGAADAGVADAGLAEAGAAAAEAAENPEYQQAVGALTETAQ</sequence>
<accession>A0AAV5G6E4</accession>
<dbReference type="Gene3D" id="3.20.20.80">
    <property type="entry name" value="Glycosidases"/>
    <property type="match status" value="1"/>
</dbReference>
<name>A0AAV5G6E4_CORAM</name>
<reference evidence="4" key="1">
    <citation type="submission" date="2021-12" db="EMBL/GenBank/DDBJ databases">
        <title>Draft genome sequence of Corynebacterium ammoniagenes strain T-723.</title>
        <authorList>
            <person name="Matsuzawa M."/>
            <person name="Hiratani M."/>
            <person name="Abe I."/>
            <person name="Tsuji Y."/>
            <person name="Nakamura J."/>
        </authorList>
    </citation>
    <scope>NUCLEOTIDE SEQUENCE</scope>
    <source>
        <strain evidence="4">T-723</strain>
    </source>
</reference>
<gene>
    <name evidence="4" type="ORF">CAT723_13510</name>
</gene>
<evidence type="ECO:0000313" key="4">
    <source>
        <dbReference type="EMBL" id="GJN42872.1"/>
    </source>
</evidence>
<evidence type="ECO:0000256" key="3">
    <source>
        <dbReference type="ARBA" id="ARBA00023295"/>
    </source>
</evidence>
<dbReference type="InterPro" id="IPR017853">
    <property type="entry name" value="GH"/>
</dbReference>
<dbReference type="CDD" id="cd00599">
    <property type="entry name" value="GH25_muramidase"/>
    <property type="match status" value="1"/>
</dbReference>
<evidence type="ECO:0000313" key="5">
    <source>
        <dbReference type="Proteomes" id="UP001054925"/>
    </source>
</evidence>
<organism evidence="4 5">
    <name type="scientific">Corynebacterium ammoniagenes</name>
    <name type="common">Brevibacterium ammoniagenes</name>
    <dbReference type="NCBI Taxonomy" id="1697"/>
    <lineage>
        <taxon>Bacteria</taxon>
        <taxon>Bacillati</taxon>
        <taxon>Actinomycetota</taxon>
        <taxon>Actinomycetes</taxon>
        <taxon>Mycobacteriales</taxon>
        <taxon>Corynebacteriaceae</taxon>
        <taxon>Corynebacterium</taxon>
    </lineage>
</organism>
<dbReference type="GO" id="GO:0016998">
    <property type="term" value="P:cell wall macromolecule catabolic process"/>
    <property type="evidence" value="ECO:0007669"/>
    <property type="project" value="InterPro"/>
</dbReference>
<dbReference type="SMART" id="SM00641">
    <property type="entry name" value="Glyco_25"/>
    <property type="match status" value="1"/>
</dbReference>
<dbReference type="PANTHER" id="PTHR34135">
    <property type="entry name" value="LYSOZYME"/>
    <property type="match status" value="1"/>
</dbReference>
<dbReference type="SUPFAM" id="SSF51445">
    <property type="entry name" value="(Trans)glycosidases"/>
    <property type="match status" value="1"/>
</dbReference>
<proteinExistence type="inferred from homology"/>
<dbReference type="Pfam" id="PF01183">
    <property type="entry name" value="Glyco_hydro_25"/>
    <property type="match status" value="1"/>
</dbReference>
<dbReference type="PROSITE" id="PS51904">
    <property type="entry name" value="GLYCOSYL_HYDROL_F25_2"/>
    <property type="match status" value="1"/>
</dbReference>
<keyword evidence="2" id="KW-0378">Hydrolase</keyword>
<protein>
    <recommendedName>
        <fullName evidence="6">Lysozyme</fullName>
    </recommendedName>
</protein>
<dbReference type="Proteomes" id="UP001054925">
    <property type="component" value="Unassembled WGS sequence"/>
</dbReference>
<dbReference type="PANTHER" id="PTHR34135:SF2">
    <property type="entry name" value="LYSOZYME"/>
    <property type="match status" value="1"/>
</dbReference>
<dbReference type="InterPro" id="IPR002053">
    <property type="entry name" value="Glyco_hydro_25"/>
</dbReference>
<dbReference type="InterPro" id="IPR018077">
    <property type="entry name" value="Glyco_hydro_fam25_subgr"/>
</dbReference>
<evidence type="ECO:0000256" key="1">
    <source>
        <dbReference type="ARBA" id="ARBA00010646"/>
    </source>
</evidence>
<dbReference type="AlphaFoldDB" id="A0AAV5G6E4"/>
<dbReference type="GO" id="GO:0009253">
    <property type="term" value="P:peptidoglycan catabolic process"/>
    <property type="evidence" value="ECO:0007669"/>
    <property type="project" value="InterPro"/>
</dbReference>
<dbReference type="GO" id="GO:0016052">
    <property type="term" value="P:carbohydrate catabolic process"/>
    <property type="evidence" value="ECO:0007669"/>
    <property type="project" value="TreeGrafter"/>
</dbReference>
<keyword evidence="3" id="KW-0326">Glycosidase</keyword>
<dbReference type="EMBL" id="BQKK01000002">
    <property type="protein sequence ID" value="GJN42872.1"/>
    <property type="molecule type" value="Genomic_DNA"/>
</dbReference>
<comment type="similarity">
    <text evidence="1">Belongs to the glycosyl hydrolase 25 family.</text>
</comment>
<dbReference type="GO" id="GO:0003796">
    <property type="term" value="F:lysozyme activity"/>
    <property type="evidence" value="ECO:0007669"/>
    <property type="project" value="InterPro"/>
</dbReference>
<evidence type="ECO:0000256" key="2">
    <source>
        <dbReference type="ARBA" id="ARBA00022801"/>
    </source>
</evidence>